<evidence type="ECO:0000256" key="3">
    <source>
        <dbReference type="ARBA" id="ARBA00022692"/>
    </source>
</evidence>
<proteinExistence type="predicted"/>
<dbReference type="InterPro" id="IPR044812">
    <property type="entry name" value="CERK1/LYK3-like"/>
</dbReference>
<dbReference type="PANTHER" id="PTHR46204:SF2">
    <property type="entry name" value="CHITIN ELICITOR RECEPTOR KINASE 1"/>
    <property type="match status" value="1"/>
</dbReference>
<dbReference type="OrthoDB" id="4062651at2759"/>
<evidence type="ECO:0000256" key="6">
    <source>
        <dbReference type="ARBA" id="ARBA00023136"/>
    </source>
</evidence>
<keyword evidence="5" id="KW-1133">Transmembrane helix</keyword>
<reference evidence="8 9" key="1">
    <citation type="submission" date="2019-09" db="EMBL/GenBank/DDBJ databases">
        <title>A chromosome-level genome assembly of the Chinese tupelo Nyssa sinensis.</title>
        <authorList>
            <person name="Yang X."/>
            <person name="Kang M."/>
            <person name="Yang Y."/>
            <person name="Xiong H."/>
            <person name="Wang M."/>
            <person name="Zhang Z."/>
            <person name="Wang Z."/>
            <person name="Wu H."/>
            <person name="Ma T."/>
            <person name="Liu J."/>
            <person name="Xi Z."/>
        </authorList>
    </citation>
    <scope>NUCLEOTIDE SEQUENCE [LARGE SCALE GENOMIC DNA]</scope>
    <source>
        <strain evidence="8">J267</strain>
        <tissue evidence="8">Leaf</tissue>
    </source>
</reference>
<evidence type="ECO:0000256" key="1">
    <source>
        <dbReference type="ARBA" id="ARBA00004162"/>
    </source>
</evidence>
<dbReference type="EMBL" id="CM018047">
    <property type="protein sequence ID" value="KAA8524724.1"/>
    <property type="molecule type" value="Genomic_DNA"/>
</dbReference>
<evidence type="ECO:0000256" key="5">
    <source>
        <dbReference type="ARBA" id="ARBA00022989"/>
    </source>
</evidence>
<keyword evidence="6" id="KW-0472">Membrane</keyword>
<evidence type="ECO:0000256" key="7">
    <source>
        <dbReference type="ARBA" id="ARBA00023157"/>
    </source>
</evidence>
<comment type="subcellular location">
    <subcellularLocation>
        <location evidence="1">Cell membrane</location>
        <topology evidence="1">Single-pass membrane protein</topology>
    </subcellularLocation>
</comment>
<keyword evidence="2" id="KW-1003">Cell membrane</keyword>
<dbReference type="AlphaFoldDB" id="A0A5J5A3E2"/>
<keyword evidence="9" id="KW-1185">Reference proteome</keyword>
<dbReference type="PANTHER" id="PTHR46204">
    <property type="entry name" value="CHITIN ELICITOR RECEPTOR KINASE 1-RELATED"/>
    <property type="match status" value="1"/>
</dbReference>
<evidence type="ECO:0000256" key="4">
    <source>
        <dbReference type="ARBA" id="ARBA00022729"/>
    </source>
</evidence>
<protein>
    <recommendedName>
        <fullName evidence="10">Serine-threonine/tyrosine-protein kinase catalytic domain-containing protein</fullName>
    </recommendedName>
</protein>
<dbReference type="GO" id="GO:0045087">
    <property type="term" value="P:innate immune response"/>
    <property type="evidence" value="ECO:0007669"/>
    <property type="project" value="InterPro"/>
</dbReference>
<dbReference type="Proteomes" id="UP000325577">
    <property type="component" value="Linkage Group LG4"/>
</dbReference>
<keyword evidence="4" id="KW-0732">Signal</keyword>
<organism evidence="8 9">
    <name type="scientific">Nyssa sinensis</name>
    <dbReference type="NCBI Taxonomy" id="561372"/>
    <lineage>
        <taxon>Eukaryota</taxon>
        <taxon>Viridiplantae</taxon>
        <taxon>Streptophyta</taxon>
        <taxon>Embryophyta</taxon>
        <taxon>Tracheophyta</taxon>
        <taxon>Spermatophyta</taxon>
        <taxon>Magnoliopsida</taxon>
        <taxon>eudicotyledons</taxon>
        <taxon>Gunneridae</taxon>
        <taxon>Pentapetalae</taxon>
        <taxon>asterids</taxon>
        <taxon>Cornales</taxon>
        <taxon>Nyssaceae</taxon>
        <taxon>Nyssa</taxon>
    </lineage>
</organism>
<evidence type="ECO:0008006" key="10">
    <source>
        <dbReference type="Google" id="ProtNLM"/>
    </source>
</evidence>
<name>A0A5J5A3E2_9ASTE</name>
<dbReference type="GO" id="GO:0019199">
    <property type="term" value="F:transmembrane receptor protein kinase activity"/>
    <property type="evidence" value="ECO:0007669"/>
    <property type="project" value="InterPro"/>
</dbReference>
<keyword evidence="3" id="KW-0812">Transmembrane</keyword>
<evidence type="ECO:0000313" key="8">
    <source>
        <dbReference type="EMBL" id="KAA8524724.1"/>
    </source>
</evidence>
<accession>A0A5J5A3E2</accession>
<evidence type="ECO:0000256" key="2">
    <source>
        <dbReference type="ARBA" id="ARBA00022475"/>
    </source>
</evidence>
<evidence type="ECO:0000313" key="9">
    <source>
        <dbReference type="Proteomes" id="UP000325577"/>
    </source>
</evidence>
<sequence length="108" mass="12092">MTADCFPSLKDNQLSKRSWDELLGVNDNYKACKLEDALTAAKKFSSLHQMHFTKLAHLAKACTQENPQLRPSMRSIVIALVTLSSSTDEWDVGSSYKNQDLVNLMSGR</sequence>
<gene>
    <name evidence="8" type="ORF">F0562_011147</name>
</gene>
<keyword evidence="7" id="KW-1015">Disulfide bond</keyword>
<dbReference type="GO" id="GO:0005886">
    <property type="term" value="C:plasma membrane"/>
    <property type="evidence" value="ECO:0007669"/>
    <property type="project" value="UniProtKB-SubCell"/>
</dbReference>